<name>A0A941E856_9ACTN</name>
<dbReference type="SUPFAM" id="SSF51735">
    <property type="entry name" value="NAD(P)-binding Rossmann-fold domains"/>
    <property type="match status" value="1"/>
</dbReference>
<reference evidence="3" key="1">
    <citation type="submission" date="2021-04" db="EMBL/GenBank/DDBJ databases">
        <title>Genome based classification of Actinospica acidithermotolerans sp. nov., an actinobacterium isolated from an Indonesian hot spring.</title>
        <authorList>
            <person name="Kusuma A.B."/>
            <person name="Putra K.E."/>
            <person name="Nafisah S."/>
            <person name="Loh J."/>
            <person name="Nouioui I."/>
            <person name="Goodfellow M."/>
        </authorList>
    </citation>
    <scope>NUCLEOTIDE SEQUENCE</scope>
    <source>
        <strain evidence="3">MGRD01-02</strain>
    </source>
</reference>
<evidence type="ECO:0000313" key="4">
    <source>
        <dbReference type="Proteomes" id="UP000676325"/>
    </source>
</evidence>
<evidence type="ECO:0000256" key="2">
    <source>
        <dbReference type="ARBA" id="ARBA00023002"/>
    </source>
</evidence>
<organism evidence="3 4">
    <name type="scientific">Actinospica acidithermotolerans</name>
    <dbReference type="NCBI Taxonomy" id="2828514"/>
    <lineage>
        <taxon>Bacteria</taxon>
        <taxon>Bacillati</taxon>
        <taxon>Actinomycetota</taxon>
        <taxon>Actinomycetes</taxon>
        <taxon>Catenulisporales</taxon>
        <taxon>Actinospicaceae</taxon>
        <taxon>Actinospica</taxon>
    </lineage>
</organism>
<dbReference type="PANTHER" id="PTHR24321:SF8">
    <property type="entry name" value="ESTRADIOL 17-BETA-DEHYDROGENASE 8-RELATED"/>
    <property type="match status" value="1"/>
</dbReference>
<dbReference type="Gene3D" id="3.40.50.720">
    <property type="entry name" value="NAD(P)-binding Rossmann-like Domain"/>
    <property type="match status" value="1"/>
</dbReference>
<dbReference type="Pfam" id="PF13561">
    <property type="entry name" value="adh_short_C2"/>
    <property type="match status" value="1"/>
</dbReference>
<dbReference type="RefSeq" id="WP_212516832.1">
    <property type="nucleotide sequence ID" value="NZ_JAGSOH010000008.1"/>
</dbReference>
<evidence type="ECO:0000313" key="3">
    <source>
        <dbReference type="EMBL" id="MBR7825678.1"/>
    </source>
</evidence>
<keyword evidence="2" id="KW-0560">Oxidoreductase</keyword>
<proteinExistence type="inferred from homology"/>
<comment type="caution">
    <text evidence="3">The sequence shown here is derived from an EMBL/GenBank/DDBJ whole genome shotgun (WGS) entry which is preliminary data.</text>
</comment>
<dbReference type="GO" id="GO:0016491">
    <property type="term" value="F:oxidoreductase activity"/>
    <property type="evidence" value="ECO:0007669"/>
    <property type="project" value="UniProtKB-KW"/>
</dbReference>
<sequence length="266" mass="27184">MSRIYAVTGSASGIGKATKELLEGQGHRVVGIDRAGAEIEVNLAQAEQRAALGDRVAAATGGALDAVIAVAGVGGMDPLGAEINFFGARDAVVGLRPLLLGSAAPRAVLVSSISVVMPNLPELTELLLQGDEGAVSTLTRQLVADGKAGYIYSSSKRAIAEWVRAAAITDEWAGAGIPLNSVAPGTFVTPMTASFLATEQGRAVMARSVPMPLAGPGRPEVVANLLAWLASEENTHITGQSIFIDGGAEASLRGPRVFAGASFDRV</sequence>
<dbReference type="PRINTS" id="PR00081">
    <property type="entry name" value="GDHRDH"/>
</dbReference>
<keyword evidence="4" id="KW-1185">Reference proteome</keyword>
<dbReference type="EMBL" id="JAGSOH010000008">
    <property type="protein sequence ID" value="MBR7825678.1"/>
    <property type="molecule type" value="Genomic_DNA"/>
</dbReference>
<dbReference type="PANTHER" id="PTHR24321">
    <property type="entry name" value="DEHYDROGENASES, SHORT CHAIN"/>
    <property type="match status" value="1"/>
</dbReference>
<comment type="similarity">
    <text evidence="1">Belongs to the short-chain dehydrogenases/reductases (SDR) family.</text>
</comment>
<dbReference type="InterPro" id="IPR036291">
    <property type="entry name" value="NAD(P)-bd_dom_sf"/>
</dbReference>
<evidence type="ECO:0000256" key="1">
    <source>
        <dbReference type="ARBA" id="ARBA00006484"/>
    </source>
</evidence>
<dbReference type="AlphaFoldDB" id="A0A941E856"/>
<gene>
    <name evidence="3" type="ORF">KDK95_05115</name>
</gene>
<accession>A0A941E856</accession>
<dbReference type="Proteomes" id="UP000676325">
    <property type="component" value="Unassembled WGS sequence"/>
</dbReference>
<protein>
    <submittedName>
        <fullName evidence="3">SDR family oxidoreductase</fullName>
    </submittedName>
</protein>
<dbReference type="InterPro" id="IPR002347">
    <property type="entry name" value="SDR_fam"/>
</dbReference>